<keyword evidence="1" id="KW-0805">Transcription regulation</keyword>
<dbReference type="PRINTS" id="PR00400">
    <property type="entry name" value="TETREPRESSOR"/>
</dbReference>
<evidence type="ECO:0000256" key="2">
    <source>
        <dbReference type="ARBA" id="ARBA00023125"/>
    </source>
</evidence>
<dbReference type="InterPro" id="IPR001647">
    <property type="entry name" value="HTH_TetR"/>
</dbReference>
<dbReference type="PANTHER" id="PTHR30055">
    <property type="entry name" value="HTH-TYPE TRANSCRIPTIONAL REGULATOR RUTR"/>
    <property type="match status" value="1"/>
</dbReference>
<name>T1A0J0_9ZZZZ</name>
<dbReference type="PROSITE" id="PS50977">
    <property type="entry name" value="HTH_TETR_2"/>
    <property type="match status" value="1"/>
</dbReference>
<accession>T1A0J0</accession>
<evidence type="ECO:0000313" key="5">
    <source>
        <dbReference type="EMBL" id="EQD34579.1"/>
    </source>
</evidence>
<dbReference type="InterPro" id="IPR009057">
    <property type="entry name" value="Homeodomain-like_sf"/>
</dbReference>
<dbReference type="Gene3D" id="1.10.357.10">
    <property type="entry name" value="Tetracycline Repressor, domain 2"/>
    <property type="match status" value="1"/>
</dbReference>
<dbReference type="GO" id="GO:0003700">
    <property type="term" value="F:DNA-binding transcription factor activity"/>
    <property type="evidence" value="ECO:0007669"/>
    <property type="project" value="TreeGrafter"/>
</dbReference>
<keyword evidence="3" id="KW-0804">Transcription</keyword>
<evidence type="ECO:0000256" key="3">
    <source>
        <dbReference type="ARBA" id="ARBA00023163"/>
    </source>
</evidence>
<dbReference type="AlphaFoldDB" id="T1A0J0"/>
<dbReference type="GO" id="GO:0000976">
    <property type="term" value="F:transcription cis-regulatory region binding"/>
    <property type="evidence" value="ECO:0007669"/>
    <property type="project" value="TreeGrafter"/>
</dbReference>
<dbReference type="InterPro" id="IPR050109">
    <property type="entry name" value="HTH-type_TetR-like_transc_reg"/>
</dbReference>
<comment type="caution">
    <text evidence="5">The sequence shown here is derived from an EMBL/GenBank/DDBJ whole genome shotgun (WGS) entry which is preliminary data.</text>
</comment>
<sequence>MSIVRSQRADHASPSQLNRDAVVTLALGIADAEGLAAVTIRRLAQDLGVTPMALYWHVSGKEELLAAMGDRVFAGLPPDTDPAAPWQDQLRELVLALTAGLRAHPSV</sequence>
<feature type="non-terminal residue" evidence="5">
    <location>
        <position position="107"/>
    </location>
</feature>
<evidence type="ECO:0000256" key="1">
    <source>
        <dbReference type="ARBA" id="ARBA00023015"/>
    </source>
</evidence>
<reference evidence="5" key="1">
    <citation type="submission" date="2013-08" db="EMBL/GenBank/DDBJ databases">
        <authorList>
            <person name="Mendez C."/>
            <person name="Richter M."/>
            <person name="Ferrer M."/>
            <person name="Sanchez J."/>
        </authorList>
    </citation>
    <scope>NUCLEOTIDE SEQUENCE</scope>
</reference>
<dbReference type="PANTHER" id="PTHR30055:SF151">
    <property type="entry name" value="TRANSCRIPTIONAL REGULATORY PROTEIN"/>
    <property type="match status" value="1"/>
</dbReference>
<reference evidence="5" key="2">
    <citation type="journal article" date="2014" name="ISME J.">
        <title>Microbial stratification in low pH oxic and suboxic macroscopic growths along an acid mine drainage.</title>
        <authorList>
            <person name="Mendez-Garcia C."/>
            <person name="Mesa V."/>
            <person name="Sprenger R.R."/>
            <person name="Richter M."/>
            <person name="Diez M.S."/>
            <person name="Solano J."/>
            <person name="Bargiela R."/>
            <person name="Golyshina O.V."/>
            <person name="Manteca A."/>
            <person name="Ramos J.L."/>
            <person name="Gallego J.R."/>
            <person name="Llorente I."/>
            <person name="Martins Dos Santos V.A."/>
            <person name="Jensen O.N."/>
            <person name="Pelaez A.I."/>
            <person name="Sanchez J."/>
            <person name="Ferrer M."/>
        </authorList>
    </citation>
    <scope>NUCLEOTIDE SEQUENCE</scope>
</reference>
<gene>
    <name evidence="5" type="ORF">B1A_18625</name>
</gene>
<dbReference type="SUPFAM" id="SSF46689">
    <property type="entry name" value="Homeodomain-like"/>
    <property type="match status" value="1"/>
</dbReference>
<protein>
    <submittedName>
        <fullName evidence="5">Transcriptional regulator, TetR family</fullName>
    </submittedName>
</protein>
<dbReference type="EMBL" id="AUZX01013749">
    <property type="protein sequence ID" value="EQD34579.1"/>
    <property type="molecule type" value="Genomic_DNA"/>
</dbReference>
<dbReference type="Pfam" id="PF00440">
    <property type="entry name" value="TetR_N"/>
    <property type="match status" value="1"/>
</dbReference>
<organism evidence="5">
    <name type="scientific">mine drainage metagenome</name>
    <dbReference type="NCBI Taxonomy" id="410659"/>
    <lineage>
        <taxon>unclassified sequences</taxon>
        <taxon>metagenomes</taxon>
        <taxon>ecological metagenomes</taxon>
    </lineage>
</organism>
<proteinExistence type="predicted"/>
<dbReference type="GO" id="GO:0046677">
    <property type="term" value="P:response to antibiotic"/>
    <property type="evidence" value="ECO:0007669"/>
    <property type="project" value="InterPro"/>
</dbReference>
<dbReference type="GO" id="GO:0045892">
    <property type="term" value="P:negative regulation of DNA-templated transcription"/>
    <property type="evidence" value="ECO:0007669"/>
    <property type="project" value="InterPro"/>
</dbReference>
<dbReference type="InterPro" id="IPR003012">
    <property type="entry name" value="Tet_transcr_reg_TetR"/>
</dbReference>
<evidence type="ECO:0000259" key="4">
    <source>
        <dbReference type="PROSITE" id="PS50977"/>
    </source>
</evidence>
<keyword evidence="2" id="KW-0238">DNA-binding</keyword>
<feature type="domain" description="HTH tetR-type" evidence="4">
    <location>
        <begin position="16"/>
        <end position="76"/>
    </location>
</feature>